<accession>A0A5J4W6Q7</accession>
<dbReference type="Proteomes" id="UP000324800">
    <property type="component" value="Unassembled WGS sequence"/>
</dbReference>
<evidence type="ECO:0000313" key="1">
    <source>
        <dbReference type="EMBL" id="KAA6390193.1"/>
    </source>
</evidence>
<name>A0A5J4W6Q7_9EUKA</name>
<protein>
    <submittedName>
        <fullName evidence="1">Uncharacterized protein</fullName>
    </submittedName>
</protein>
<gene>
    <name evidence="1" type="ORF">EZS28_014277</name>
</gene>
<dbReference type="EMBL" id="SNRW01003308">
    <property type="protein sequence ID" value="KAA6390193.1"/>
    <property type="molecule type" value="Genomic_DNA"/>
</dbReference>
<dbReference type="AlphaFoldDB" id="A0A5J4W6Q7"/>
<organism evidence="1 2">
    <name type="scientific">Streblomastix strix</name>
    <dbReference type="NCBI Taxonomy" id="222440"/>
    <lineage>
        <taxon>Eukaryota</taxon>
        <taxon>Metamonada</taxon>
        <taxon>Preaxostyla</taxon>
        <taxon>Oxymonadida</taxon>
        <taxon>Streblomastigidae</taxon>
        <taxon>Streblomastix</taxon>
    </lineage>
</organism>
<proteinExistence type="predicted"/>
<comment type="caution">
    <text evidence="1">The sequence shown here is derived from an EMBL/GenBank/DDBJ whole genome shotgun (WGS) entry which is preliminary data.</text>
</comment>
<evidence type="ECO:0000313" key="2">
    <source>
        <dbReference type="Proteomes" id="UP000324800"/>
    </source>
</evidence>
<sequence>GLKRRGIEPSNPPWCVFYPKVDGMMNQRPLFVGIMAETSKSQ</sequence>
<feature type="non-terminal residue" evidence="1">
    <location>
        <position position="1"/>
    </location>
</feature>
<reference evidence="1 2" key="1">
    <citation type="submission" date="2019-03" db="EMBL/GenBank/DDBJ databases">
        <title>Single cell metagenomics reveals metabolic interactions within the superorganism composed of flagellate Streblomastix strix and complex community of Bacteroidetes bacteria on its surface.</title>
        <authorList>
            <person name="Treitli S.C."/>
            <person name="Kolisko M."/>
            <person name="Husnik F."/>
            <person name="Keeling P."/>
            <person name="Hampl V."/>
        </authorList>
    </citation>
    <scope>NUCLEOTIDE SEQUENCE [LARGE SCALE GENOMIC DNA]</scope>
    <source>
        <strain evidence="1">ST1C</strain>
    </source>
</reference>